<dbReference type="EMBL" id="MT771339">
    <property type="protein sequence ID" value="QOC55727.1"/>
    <property type="molecule type" value="Genomic_DNA"/>
</dbReference>
<dbReference type="Pfam" id="PF23880">
    <property type="entry name" value="DUF7233"/>
    <property type="match status" value="1"/>
</dbReference>
<dbReference type="KEGG" id="vg:63742955"/>
<dbReference type="InterPro" id="IPR055657">
    <property type="entry name" value="DUF7233"/>
</dbReference>
<organism evidence="2 3">
    <name type="scientific">Gordonia phage Archimedes</name>
    <dbReference type="NCBI Taxonomy" id="2759389"/>
    <lineage>
        <taxon>Viruses</taxon>
        <taxon>Duplodnaviria</taxon>
        <taxon>Heunggongvirae</taxon>
        <taxon>Uroviricota</taxon>
        <taxon>Caudoviricetes</taxon>
        <taxon>Archimedesvirus</taxon>
        <taxon>Archimedesvirus archimedes</taxon>
    </lineage>
</organism>
<dbReference type="RefSeq" id="YP_010049636.1">
    <property type="nucleotide sequence ID" value="NC_054392.1"/>
</dbReference>
<accession>A0A7L7SNL1</accession>
<keyword evidence="3" id="KW-1185">Reference proteome</keyword>
<reference evidence="2 3" key="1">
    <citation type="submission" date="2020-07" db="EMBL/GenBank/DDBJ databases">
        <authorList>
            <person name="Buterbaugh K.M."/>
            <person name="Dean A.J."/>
            <person name="Durmis N.D."/>
            <person name="Gonzalez I.M."/>
            <person name="Kowalski E.M."/>
            <person name="Mundorff O.G."/>
            <person name="Vimal D."/>
            <person name="Chamarti P.R."/>
            <person name="Xu J."/>
            <person name="Butela K.A."/>
            <person name="Garlena R.A."/>
            <person name="Russell D.A."/>
            <person name="Pope W.H."/>
            <person name="Jacobs-Sera D."/>
            <person name="Hatfull G.F."/>
        </authorList>
    </citation>
    <scope>NUCLEOTIDE SEQUENCE [LARGE SCALE GENOMIC DNA]</scope>
</reference>
<sequence>MILIDQDIQMWLPSFQVVAVPQGTQVLAVDLDEEHWRVSMHIAYDYDPFLDADAPAFEFLADELVVDASGDYTITRDVVYLSLPGRTTMKKESSDGS</sequence>
<dbReference type="Proteomes" id="UP000516653">
    <property type="component" value="Segment"/>
</dbReference>
<evidence type="ECO:0000313" key="3">
    <source>
        <dbReference type="Proteomes" id="UP000516653"/>
    </source>
</evidence>
<dbReference type="GeneID" id="63742955"/>
<protein>
    <recommendedName>
        <fullName evidence="1">DUF7233 domain-containing protein</fullName>
    </recommendedName>
</protein>
<gene>
    <name evidence="2" type="primary">27</name>
    <name evidence="2" type="ORF">SEA_ARCHIMEDES_27</name>
</gene>
<name>A0A7L7SNL1_9CAUD</name>
<evidence type="ECO:0000313" key="2">
    <source>
        <dbReference type="EMBL" id="QOC55727.1"/>
    </source>
</evidence>
<proteinExistence type="predicted"/>
<evidence type="ECO:0000259" key="1">
    <source>
        <dbReference type="Pfam" id="PF23880"/>
    </source>
</evidence>
<feature type="domain" description="DUF7233" evidence="1">
    <location>
        <begin position="2"/>
        <end position="92"/>
    </location>
</feature>